<sequence length="268" mass="29642">MVLSDPRGLAVRRIDYYRSQAGTAAEPRINAQWHDHAGRPTDQWDARQFAHFQAGTRTTPNQHTVYSLTGNVVLEHNVDSASRTNLYDVAGRPADNWNAKGTVRQYRYDDCARPVAILQSGSDGSMRTTQRLSYGPADAASAARNQCGRICRHDDDSGTLLFDSYTLRGETSAQRQRFLSDLAASDWPAEIVARDALLEPGDGYLSLSQFDASGAPLSMTDAKGNRQTPSYDITGQESARWRGRSRSWLCGQSVWRSGWRSCGYLGDG</sequence>
<protein>
    <submittedName>
        <fullName evidence="1">Uncharacterized protein</fullName>
    </submittedName>
</protein>
<proteinExistence type="predicted"/>
<evidence type="ECO:0000313" key="2">
    <source>
        <dbReference type="Proteomes" id="UP000029499"/>
    </source>
</evidence>
<evidence type="ECO:0000313" key="1">
    <source>
        <dbReference type="EMBL" id="AIS19158.1"/>
    </source>
</evidence>
<organism evidence="1 2">
    <name type="scientific">Pseudomonas rhizosphaerae</name>
    <dbReference type="NCBI Taxonomy" id="216142"/>
    <lineage>
        <taxon>Bacteria</taxon>
        <taxon>Pseudomonadati</taxon>
        <taxon>Pseudomonadota</taxon>
        <taxon>Gammaproteobacteria</taxon>
        <taxon>Pseudomonadales</taxon>
        <taxon>Pseudomonadaceae</taxon>
        <taxon>Pseudomonas</taxon>
    </lineage>
</organism>
<dbReference type="KEGG" id="prh:LT40_17840"/>
<dbReference type="HOGENOM" id="CLU_1037734_0_0_6"/>
<name>A0A089YRT0_9PSED</name>
<dbReference type="Proteomes" id="UP000029499">
    <property type="component" value="Chromosome"/>
</dbReference>
<accession>A0A089YRT0</accession>
<dbReference type="EMBL" id="CP009533">
    <property type="protein sequence ID" value="AIS19158.1"/>
    <property type="molecule type" value="Genomic_DNA"/>
</dbReference>
<reference evidence="1 2" key="1">
    <citation type="journal article" date="2015" name="J. Biotechnol.">
        <title>Complete genome sequence of Pseudomonas rhizosphaerae IH5T (=DSM 16299T), a phosphate-solubilizing rhizobacterium for bacterial biofertilizer.</title>
        <authorList>
            <person name="Kwak Y."/>
            <person name="Jung B.K."/>
            <person name="Shin J.H."/>
        </authorList>
    </citation>
    <scope>NUCLEOTIDE SEQUENCE [LARGE SCALE GENOMIC DNA]</scope>
    <source>
        <strain evidence="1">DSM 16299</strain>
    </source>
</reference>
<dbReference type="STRING" id="216142.LT40_17840"/>
<dbReference type="eggNOG" id="COG3209">
    <property type="taxonomic scope" value="Bacteria"/>
</dbReference>
<keyword evidence="2" id="KW-1185">Reference proteome</keyword>
<dbReference type="AlphaFoldDB" id="A0A089YRT0"/>
<gene>
    <name evidence="1" type="ORF">LT40_17840</name>
</gene>
<dbReference type="Gene3D" id="2.180.10.10">
    <property type="entry name" value="RHS repeat-associated core"/>
    <property type="match status" value="1"/>
</dbReference>